<keyword evidence="2" id="KW-0238">DNA-binding</keyword>
<dbReference type="AlphaFoldDB" id="A0A975QL01"/>
<evidence type="ECO:0000259" key="4">
    <source>
        <dbReference type="PROSITE" id="PS01124"/>
    </source>
</evidence>
<organism evidence="5 6">
    <name type="scientific">Nocardiopsis eucommiae</name>
    <dbReference type="NCBI Taxonomy" id="2831970"/>
    <lineage>
        <taxon>Bacteria</taxon>
        <taxon>Bacillati</taxon>
        <taxon>Actinomycetota</taxon>
        <taxon>Actinomycetes</taxon>
        <taxon>Streptosporangiales</taxon>
        <taxon>Nocardiopsidaceae</taxon>
        <taxon>Nocardiopsis</taxon>
    </lineage>
</organism>
<dbReference type="PROSITE" id="PS01124">
    <property type="entry name" value="HTH_ARAC_FAMILY_2"/>
    <property type="match status" value="1"/>
</dbReference>
<protein>
    <submittedName>
        <fullName evidence="5">AraC family transcriptional regulator</fullName>
    </submittedName>
</protein>
<keyword evidence="1" id="KW-0805">Transcription regulation</keyword>
<feature type="domain" description="HTH araC/xylS-type" evidence="4">
    <location>
        <begin position="155"/>
        <end position="251"/>
    </location>
</feature>
<evidence type="ECO:0000256" key="1">
    <source>
        <dbReference type="ARBA" id="ARBA00023015"/>
    </source>
</evidence>
<dbReference type="Proteomes" id="UP000682416">
    <property type="component" value="Chromosome"/>
</dbReference>
<dbReference type="PANTHER" id="PTHR46796">
    <property type="entry name" value="HTH-TYPE TRANSCRIPTIONAL ACTIVATOR RHAS-RELATED"/>
    <property type="match status" value="1"/>
</dbReference>
<proteinExistence type="predicted"/>
<name>A0A975QL01_9ACTN</name>
<dbReference type="InterPro" id="IPR018060">
    <property type="entry name" value="HTH_AraC"/>
</dbReference>
<dbReference type="InterPro" id="IPR050204">
    <property type="entry name" value="AraC_XylS_family_regulators"/>
</dbReference>
<accession>A0A975QL01</accession>
<evidence type="ECO:0000313" key="6">
    <source>
        <dbReference type="Proteomes" id="UP000682416"/>
    </source>
</evidence>
<evidence type="ECO:0000256" key="2">
    <source>
        <dbReference type="ARBA" id="ARBA00023125"/>
    </source>
</evidence>
<dbReference type="PANTHER" id="PTHR46796:SF15">
    <property type="entry name" value="BLL1074 PROTEIN"/>
    <property type="match status" value="1"/>
</dbReference>
<dbReference type="EMBL" id="CP074402">
    <property type="protein sequence ID" value="QVJ03276.1"/>
    <property type="molecule type" value="Genomic_DNA"/>
</dbReference>
<dbReference type="SUPFAM" id="SSF46689">
    <property type="entry name" value="Homeodomain-like"/>
    <property type="match status" value="1"/>
</dbReference>
<evidence type="ECO:0000256" key="3">
    <source>
        <dbReference type="ARBA" id="ARBA00023163"/>
    </source>
</evidence>
<dbReference type="GO" id="GO:0003700">
    <property type="term" value="F:DNA-binding transcription factor activity"/>
    <property type="evidence" value="ECO:0007669"/>
    <property type="project" value="InterPro"/>
</dbReference>
<dbReference type="SMART" id="SM00342">
    <property type="entry name" value="HTH_ARAC"/>
    <property type="match status" value="1"/>
</dbReference>
<reference evidence="5" key="1">
    <citation type="submission" date="2021-05" db="EMBL/GenBank/DDBJ databases">
        <authorList>
            <person name="Kaiqin L."/>
            <person name="Jian G."/>
        </authorList>
    </citation>
    <scope>NUCLEOTIDE SEQUENCE</scope>
    <source>
        <strain evidence="5">HDS5</strain>
    </source>
</reference>
<dbReference type="InterPro" id="IPR009057">
    <property type="entry name" value="Homeodomain-like_sf"/>
</dbReference>
<keyword evidence="3" id="KW-0804">Transcription</keyword>
<dbReference type="GO" id="GO:0043565">
    <property type="term" value="F:sequence-specific DNA binding"/>
    <property type="evidence" value="ECO:0007669"/>
    <property type="project" value="InterPro"/>
</dbReference>
<dbReference type="Pfam" id="PF12833">
    <property type="entry name" value="HTH_18"/>
    <property type="match status" value="1"/>
</dbReference>
<gene>
    <name evidence="5" type="ORF">KGD82_13895</name>
</gene>
<dbReference type="KEGG" id="nec:KGD82_13895"/>
<dbReference type="Gene3D" id="1.10.10.60">
    <property type="entry name" value="Homeodomain-like"/>
    <property type="match status" value="1"/>
</dbReference>
<sequence length="270" mass="29255">MVGYRNRDDPATVHLGLPSASLTLILGLDEGVEAADAPDRLADARPNPVLLGGLHTHATHVLQRPGQTGIQVAVHPLASRALFGVPGSELAVAASNGFDGTALLGRSATELHERLAGAPDWETAFTLVSRYLVGCHHEHDRQAVRDEVGRAWELLARSRGRFPVGELAREVGLSARHLGTLFRREVGRSPKTVATLMRFGHARALITENVRRRGRARFAEVAPEAGYGDQAHLNREFVRFTGLSPGAWVAEEFRNIQDGAHTAAKNGHHE</sequence>
<keyword evidence="6" id="KW-1185">Reference proteome</keyword>
<evidence type="ECO:0000313" key="5">
    <source>
        <dbReference type="EMBL" id="QVJ03276.1"/>
    </source>
</evidence>